<dbReference type="RefSeq" id="WP_377509251.1">
    <property type="nucleotide sequence ID" value="NZ_JBHULU010000021.1"/>
</dbReference>
<reference evidence="3" key="1">
    <citation type="journal article" date="2019" name="Int. J. Syst. Evol. Microbiol.">
        <title>The Global Catalogue of Microorganisms (GCM) 10K type strain sequencing project: providing services to taxonomists for standard genome sequencing and annotation.</title>
        <authorList>
            <consortium name="The Broad Institute Genomics Platform"/>
            <consortium name="The Broad Institute Genome Sequencing Center for Infectious Disease"/>
            <person name="Wu L."/>
            <person name="Ma J."/>
        </authorList>
    </citation>
    <scope>NUCLEOTIDE SEQUENCE [LARGE SCALE GENOMIC DNA]</scope>
    <source>
        <strain evidence="3">KCTC 42498</strain>
    </source>
</reference>
<evidence type="ECO:0000313" key="3">
    <source>
        <dbReference type="Proteomes" id="UP001597544"/>
    </source>
</evidence>
<proteinExistence type="predicted"/>
<dbReference type="Proteomes" id="UP001597544">
    <property type="component" value="Unassembled WGS sequence"/>
</dbReference>
<organism evidence="2 3">
    <name type="scientific">Pontibacter locisalis</name>
    <dbReference type="NCBI Taxonomy" id="1719035"/>
    <lineage>
        <taxon>Bacteria</taxon>
        <taxon>Pseudomonadati</taxon>
        <taxon>Bacteroidota</taxon>
        <taxon>Cytophagia</taxon>
        <taxon>Cytophagales</taxon>
        <taxon>Hymenobacteraceae</taxon>
        <taxon>Pontibacter</taxon>
    </lineage>
</organism>
<evidence type="ECO:0000313" key="2">
    <source>
        <dbReference type="EMBL" id="MFD2515135.1"/>
    </source>
</evidence>
<feature type="region of interest" description="Disordered" evidence="1">
    <location>
        <begin position="45"/>
        <end position="159"/>
    </location>
</feature>
<accession>A0ABW5ISZ9</accession>
<feature type="compositionally biased region" description="Polar residues" evidence="1">
    <location>
        <begin position="1"/>
        <end position="23"/>
    </location>
</feature>
<name>A0ABW5ISZ9_9BACT</name>
<feature type="region of interest" description="Disordered" evidence="1">
    <location>
        <begin position="1"/>
        <end position="31"/>
    </location>
</feature>
<keyword evidence="3" id="KW-1185">Reference proteome</keyword>
<sequence>MNRNYQQESYANGSFEQDYQQDSYESRQRKEYRDLYDPFKSNWNAALNNAGRRGSESVPGLRMKSYPSTHEHSSTSTYRNRYGNHSGGPRPYKDRRKGDLGYYSPYESGNVKEGKFSSSDIEGGSRFEPTIEGGNFNEAGDVPRRNTYGYFTTGYGPRD</sequence>
<comment type="caution">
    <text evidence="2">The sequence shown here is derived from an EMBL/GenBank/DDBJ whole genome shotgun (WGS) entry which is preliminary data.</text>
</comment>
<protein>
    <submittedName>
        <fullName evidence="2">Uncharacterized protein</fullName>
    </submittedName>
</protein>
<evidence type="ECO:0000256" key="1">
    <source>
        <dbReference type="SAM" id="MobiDB-lite"/>
    </source>
</evidence>
<gene>
    <name evidence="2" type="ORF">ACFSRY_14780</name>
</gene>
<dbReference type="EMBL" id="JBHULU010000021">
    <property type="protein sequence ID" value="MFD2515135.1"/>
    <property type="molecule type" value="Genomic_DNA"/>
</dbReference>